<reference evidence="2" key="1">
    <citation type="journal article" date="2020" name="Fungal Divers.">
        <title>Resolving the Mortierellaceae phylogeny through synthesis of multi-gene phylogenetics and phylogenomics.</title>
        <authorList>
            <person name="Vandepol N."/>
            <person name="Liber J."/>
            <person name="Desiro A."/>
            <person name="Na H."/>
            <person name="Kennedy M."/>
            <person name="Barry K."/>
            <person name="Grigoriev I.V."/>
            <person name="Miller A.N."/>
            <person name="O'Donnell K."/>
            <person name="Stajich J.E."/>
            <person name="Bonito G."/>
        </authorList>
    </citation>
    <scope>NUCLEOTIDE SEQUENCE</scope>
    <source>
        <strain evidence="2">KOD948</strain>
    </source>
</reference>
<evidence type="ECO:0000313" key="2">
    <source>
        <dbReference type="EMBL" id="KAG0267264.1"/>
    </source>
</evidence>
<dbReference type="OrthoDB" id="2352140at2759"/>
<comment type="caution">
    <text evidence="2">The sequence shown here is derived from an EMBL/GenBank/DDBJ whole genome shotgun (WGS) entry which is preliminary data.</text>
</comment>
<feature type="compositionally biased region" description="Polar residues" evidence="1">
    <location>
        <begin position="18"/>
        <end position="30"/>
    </location>
</feature>
<organism evidence="2 3">
    <name type="scientific">Mortierella polycephala</name>
    <dbReference type="NCBI Taxonomy" id="41804"/>
    <lineage>
        <taxon>Eukaryota</taxon>
        <taxon>Fungi</taxon>
        <taxon>Fungi incertae sedis</taxon>
        <taxon>Mucoromycota</taxon>
        <taxon>Mortierellomycotina</taxon>
        <taxon>Mortierellomycetes</taxon>
        <taxon>Mortierellales</taxon>
        <taxon>Mortierellaceae</taxon>
        <taxon>Mortierella</taxon>
    </lineage>
</organism>
<sequence length="996" mass="112807">MAADGSSRPDEHSVVTLDRQQQQDTSSNVSDPEFVHPLPAIKSSEALITTTEAPARPNAGVVRLGLHEQYVEVNVCLKTLVVDMEIRAAVGKTLKPELGFVELHYMELHAAQLSSDSDHSLRVHRPYLWSIDVAHTVESADNKIYNKSTRIIHFAVSGDGTHVATLSTIDTKLYLDVWDLEPESSVHIDPPQKDTLPPPYHPSRCAHKQLHLKCDINPSLVVPVVIVSISWDASKIAVISNNSLHLTDTFQVFARNAELRLLSETQPVSSPTHSLTPLDVNRLCKQLKGATGSGKFLIIASEKQDPKDELFVTCNDISVDVYSIRDTWHHIRKIHLVNEAFRENPKSTWGNRRLIDGMRGRYFAWRDNKGTITICNLETGLFVSRIPNGQNACFSSDGSMVTIRHSDATITTRWVETNLCISTMDENHRSPAFIQGDRRVLVPLVEPDETYGRGQLGVILDTMSMDVVSRVSVPLSTFEGQQIVTSADGNNLYSLHGSKLNLVCFNGTTLQPYAQTRGRCDEQSLCDVEIVGAMTGSVMDKEAVVTMSSGLTFTAGFETIRKGYMSEGVEHCPLIVSISDGRTRVQEAFIVPAAPMGDILNDWLAYKATFNIERQEMIVYNNLFCMVWGLPKTLDGSFTLLLNWWIQHLPFQITNNVYWLWSGLSQCPHQRYYAFLEDLDEQYMYIMVDAVQLDTDNPFGCKYTNQSLDGVLVLIEIFSSGDKQFKDAILQYVGRHLNNYPNPDNLVESILGRICQNVNQENYSRYTEFLRALFDSPHGNWVPRKDYNHKTNPIWMLLTLAETFPRAMNLARVLIDYCVHKANKEKNWHFASPVLGPLHVLVHRKNIYAQIVHDTLRNLAFIPTMDRSYVIDHHTIAHPPELRWSFWLPNQTPLQKCKDPILQLDYNLTPTKHNLQTDNFTRDIFVASFDLLWLEPESPASVKDMNDQPSHSWISTILHATWLNCKIKSKTTVECHDFALEQLDNPAIAALVEYKW</sequence>
<accession>A0A9P6QJX7</accession>
<evidence type="ECO:0000256" key="1">
    <source>
        <dbReference type="SAM" id="MobiDB-lite"/>
    </source>
</evidence>
<dbReference type="EMBL" id="JAAAJA010000006">
    <property type="protein sequence ID" value="KAG0267264.1"/>
    <property type="molecule type" value="Genomic_DNA"/>
</dbReference>
<protein>
    <submittedName>
        <fullName evidence="2">Uncharacterized protein</fullName>
    </submittedName>
</protein>
<evidence type="ECO:0000313" key="3">
    <source>
        <dbReference type="Proteomes" id="UP000726737"/>
    </source>
</evidence>
<dbReference type="SUPFAM" id="SSF82171">
    <property type="entry name" value="DPP6 N-terminal domain-like"/>
    <property type="match status" value="1"/>
</dbReference>
<name>A0A9P6QJX7_9FUNG</name>
<feature type="region of interest" description="Disordered" evidence="1">
    <location>
        <begin position="1"/>
        <end position="35"/>
    </location>
</feature>
<gene>
    <name evidence="2" type="ORF">BG011_007675</name>
</gene>
<dbReference type="AlphaFoldDB" id="A0A9P6QJX7"/>
<proteinExistence type="predicted"/>
<dbReference type="Proteomes" id="UP000726737">
    <property type="component" value="Unassembled WGS sequence"/>
</dbReference>
<keyword evidence="3" id="KW-1185">Reference proteome</keyword>